<dbReference type="InterPro" id="IPR017978">
    <property type="entry name" value="GPCR_3_C"/>
</dbReference>
<evidence type="ECO:0000256" key="7">
    <source>
        <dbReference type="ARBA" id="ARBA00023136"/>
    </source>
</evidence>
<keyword evidence="9" id="KW-0325">Glycoprotein</keyword>
<evidence type="ECO:0000256" key="9">
    <source>
        <dbReference type="ARBA" id="ARBA00023180"/>
    </source>
</evidence>
<keyword evidence="2" id="KW-1003">Cell membrane</keyword>
<dbReference type="InterPro" id="IPR000068">
    <property type="entry name" value="GPCR_3_Ca_sens_rcpt-rel"/>
</dbReference>
<evidence type="ECO:0000256" key="1">
    <source>
        <dbReference type="ARBA" id="ARBA00004651"/>
    </source>
</evidence>
<feature type="chain" id="PRO_5028125126" evidence="12">
    <location>
        <begin position="24"/>
        <end position="854"/>
    </location>
</feature>
<dbReference type="Gene3D" id="3.40.50.2300">
    <property type="match status" value="2"/>
</dbReference>
<dbReference type="GO" id="GO:0004930">
    <property type="term" value="F:G protein-coupled receptor activity"/>
    <property type="evidence" value="ECO:0007669"/>
    <property type="project" value="UniProtKB-KW"/>
</dbReference>
<evidence type="ECO:0000256" key="6">
    <source>
        <dbReference type="ARBA" id="ARBA00023040"/>
    </source>
</evidence>
<keyword evidence="7 11" id="KW-0472">Membrane</keyword>
<dbReference type="InterPro" id="IPR001828">
    <property type="entry name" value="ANF_lig-bd_rcpt"/>
</dbReference>
<evidence type="ECO:0000313" key="14">
    <source>
        <dbReference type="Proteomes" id="UP000515126"/>
    </source>
</evidence>
<organism evidence="14 15">
    <name type="scientific">Mus caroli</name>
    <name type="common">Ryukyu mouse</name>
    <name type="synonym">Ricefield mouse</name>
    <dbReference type="NCBI Taxonomy" id="10089"/>
    <lineage>
        <taxon>Eukaryota</taxon>
        <taxon>Metazoa</taxon>
        <taxon>Chordata</taxon>
        <taxon>Craniata</taxon>
        <taxon>Vertebrata</taxon>
        <taxon>Euteleostomi</taxon>
        <taxon>Mammalia</taxon>
        <taxon>Eutheria</taxon>
        <taxon>Euarchontoglires</taxon>
        <taxon>Glires</taxon>
        <taxon>Rodentia</taxon>
        <taxon>Myomorpha</taxon>
        <taxon>Muroidea</taxon>
        <taxon>Muridae</taxon>
        <taxon>Murinae</taxon>
        <taxon>Mus</taxon>
        <taxon>Mus</taxon>
    </lineage>
</organism>
<keyword evidence="14" id="KW-1185">Reference proteome</keyword>
<evidence type="ECO:0000313" key="15">
    <source>
        <dbReference type="RefSeq" id="XP_021010554.1"/>
    </source>
</evidence>
<gene>
    <name evidence="15" type="primary">LOC110288584</name>
</gene>
<dbReference type="InterPro" id="IPR038550">
    <property type="entry name" value="GPCR_3_9-Cys_sf"/>
</dbReference>
<proteinExistence type="predicted"/>
<feature type="transmembrane region" description="Helical" evidence="11">
    <location>
        <begin position="653"/>
        <end position="677"/>
    </location>
</feature>
<protein>
    <submittedName>
        <fullName evidence="15">Vomeronasal type-2 receptor 116-like</fullName>
    </submittedName>
</protein>
<dbReference type="PANTHER" id="PTHR24061:SF413">
    <property type="entry name" value="VOMERONASAL 2, RECEPTOR 66-RELATED"/>
    <property type="match status" value="1"/>
</dbReference>
<feature type="transmembrane region" description="Helical" evidence="11">
    <location>
        <begin position="777"/>
        <end position="797"/>
    </location>
</feature>
<dbReference type="KEGG" id="mcal:110288584"/>
<sequence>MLSLNSVFWFLKISFIFCHLSDPRCFWRIKDTENNLGDKETYCFFSISTKHGYVKNDYFQWNLYKQVTPKTRHLIFSVYLALEEINNNFHILPNISLVVDIECILQKYSEKTGLILKSEELIPNYYCINERRYLIVLTAPLWAISTKLGPYLFMSRIPEVSQLYCGHFHLPLSDNEQFPHLYQISPKDTSLPLAMVSLVVHFRWNWIGVIISNDDHGIQFLSELRGEMQINIVCLSFAIIIKTQKFMALKELHMNYKQILMSSAKVVIVYGYKDSPIIYALLLCKSQGMFRIWVSVSQFDMITILGDFLLYSSTGTFIFSHQKPEISGFGQFIQRVHPSNYSSELSFAKLWWTYFRCSLPPSNCKKLKNCPTKTVFKWLFMTPLGMAMSDTCYNLYNAIYAVAHSLHDMLLQQLDTWSKNDGKELEFDPWKMFSVLKTLQFINPAGDLVNMKQNLKQNVEYDIFYIMDFQKDYGLKMKIGRFTGHLSSGQQLYMSKEIIEWATDIDQILPSICSMPCRPGLRKSPQEGKDICCFDCNPCAENEISNMTNMDQCVKCPENQYANDDHTLCLEKVVAILDYRDPLGITLVGFALFFSVLTSVVLGVFLKHRDTPIVKANNQTLSFVLLISLIFCFICSFLYIGHPTMVICILQQTTFAIVFTVATSTILAKTVIVLLAFKITVPGRRMRWLLETGAPKYIILICTIIQLILCGIWLGTSPPFVDADVQMVHGHIIIVCNKGSVIAFYCVLGYMGFVALASFTVAFLARNLPDTFNEAKLLTFSMLVFCSVWITFIPVYHSTKGKIMVAVEVFSILASSAGLLLCIFAPKCYIILLKPQKNSFQKFRKPHAIADNVS</sequence>
<evidence type="ECO:0000256" key="4">
    <source>
        <dbReference type="ARBA" id="ARBA00022729"/>
    </source>
</evidence>
<evidence type="ECO:0000259" key="13">
    <source>
        <dbReference type="PROSITE" id="PS50259"/>
    </source>
</evidence>
<evidence type="ECO:0000256" key="10">
    <source>
        <dbReference type="ARBA" id="ARBA00023224"/>
    </source>
</evidence>
<dbReference type="Pfam" id="PF00003">
    <property type="entry name" value="7tm_3"/>
    <property type="match status" value="1"/>
</dbReference>
<dbReference type="Gene3D" id="2.10.50.30">
    <property type="entry name" value="GPCR, family 3, nine cysteines domain"/>
    <property type="match status" value="1"/>
</dbReference>
<keyword evidence="4 12" id="KW-0732">Signal</keyword>
<evidence type="ECO:0000256" key="8">
    <source>
        <dbReference type="ARBA" id="ARBA00023170"/>
    </source>
</evidence>
<dbReference type="PRINTS" id="PR00248">
    <property type="entry name" value="GPCRMGR"/>
</dbReference>
<dbReference type="FunFam" id="3.40.50.2300:FF:001138">
    <property type="match status" value="1"/>
</dbReference>
<dbReference type="RefSeq" id="XP_021010554.1">
    <property type="nucleotide sequence ID" value="XM_021154895.1"/>
</dbReference>
<evidence type="ECO:0000256" key="2">
    <source>
        <dbReference type="ARBA" id="ARBA00022475"/>
    </source>
</evidence>
<accession>A0A6P5P2Y6</accession>
<feature type="transmembrane region" description="Helical" evidence="11">
    <location>
        <begin position="809"/>
        <end position="832"/>
    </location>
</feature>
<feature type="transmembrane region" description="Helical" evidence="11">
    <location>
        <begin position="742"/>
        <end position="765"/>
    </location>
</feature>
<feature type="signal peptide" evidence="12">
    <location>
        <begin position="1"/>
        <end position="23"/>
    </location>
</feature>
<keyword evidence="10" id="KW-0807">Transducer</keyword>
<dbReference type="InterPro" id="IPR000337">
    <property type="entry name" value="GPCR_3"/>
</dbReference>
<dbReference type="PANTHER" id="PTHR24061">
    <property type="entry name" value="CALCIUM-SENSING RECEPTOR-RELATED"/>
    <property type="match status" value="1"/>
</dbReference>
<dbReference type="GO" id="GO:0005886">
    <property type="term" value="C:plasma membrane"/>
    <property type="evidence" value="ECO:0007669"/>
    <property type="project" value="UniProtKB-SubCell"/>
</dbReference>
<dbReference type="InterPro" id="IPR028082">
    <property type="entry name" value="Peripla_BP_I"/>
</dbReference>
<evidence type="ECO:0000256" key="5">
    <source>
        <dbReference type="ARBA" id="ARBA00022989"/>
    </source>
</evidence>
<dbReference type="InterPro" id="IPR011500">
    <property type="entry name" value="GPCR_3_9-Cys_dom"/>
</dbReference>
<keyword evidence="3 11" id="KW-0812">Transmembrane</keyword>
<keyword evidence="6" id="KW-0297">G-protein coupled receptor</keyword>
<dbReference type="FunFam" id="2.10.50.30:FF:000009">
    <property type="entry name" value="Vomeronasal 2, receptor 66"/>
    <property type="match status" value="1"/>
</dbReference>
<feature type="transmembrane region" description="Helical" evidence="11">
    <location>
        <begin position="618"/>
        <end position="641"/>
    </location>
</feature>
<keyword evidence="8" id="KW-0675">Receptor</keyword>
<keyword evidence="5 11" id="KW-1133">Transmembrane helix</keyword>
<evidence type="ECO:0000256" key="12">
    <source>
        <dbReference type="SAM" id="SignalP"/>
    </source>
</evidence>
<evidence type="ECO:0000256" key="11">
    <source>
        <dbReference type="SAM" id="Phobius"/>
    </source>
</evidence>
<dbReference type="GeneID" id="110288584"/>
<name>A0A6P5P2Y6_MUSCR</name>
<dbReference type="PROSITE" id="PS50259">
    <property type="entry name" value="G_PROTEIN_RECEP_F3_4"/>
    <property type="match status" value="1"/>
</dbReference>
<dbReference type="Pfam" id="PF01094">
    <property type="entry name" value="ANF_receptor"/>
    <property type="match status" value="1"/>
</dbReference>
<comment type="subcellular location">
    <subcellularLocation>
        <location evidence="1">Cell membrane</location>
        <topology evidence="1">Multi-pass membrane protein</topology>
    </subcellularLocation>
</comment>
<reference evidence="15" key="1">
    <citation type="submission" date="2025-08" db="UniProtKB">
        <authorList>
            <consortium name="RefSeq"/>
        </authorList>
    </citation>
    <scope>IDENTIFICATION</scope>
</reference>
<dbReference type="Proteomes" id="UP000515126">
    <property type="component" value="Unplaced"/>
</dbReference>
<dbReference type="PRINTS" id="PR01535">
    <property type="entry name" value="VOMERONASL2R"/>
</dbReference>
<feature type="transmembrane region" description="Helical" evidence="11">
    <location>
        <begin position="583"/>
        <end position="606"/>
    </location>
</feature>
<feature type="transmembrane region" description="Helical" evidence="11">
    <location>
        <begin position="697"/>
        <end position="715"/>
    </location>
</feature>
<feature type="domain" description="G-protein coupled receptors family 3 profile" evidence="13">
    <location>
        <begin position="583"/>
        <end position="847"/>
    </location>
</feature>
<dbReference type="CDD" id="cd15283">
    <property type="entry name" value="7tmC_V2R_pheromone"/>
    <property type="match status" value="1"/>
</dbReference>
<dbReference type="Pfam" id="PF07562">
    <property type="entry name" value="NCD3G"/>
    <property type="match status" value="1"/>
</dbReference>
<dbReference type="FunFam" id="3.40.50.2300:FF:000024">
    <property type="entry name" value="Vomeronasal 2, receptor 73"/>
    <property type="match status" value="1"/>
</dbReference>
<evidence type="ECO:0000256" key="3">
    <source>
        <dbReference type="ARBA" id="ARBA00022692"/>
    </source>
</evidence>
<dbReference type="InterPro" id="IPR004073">
    <property type="entry name" value="GPCR_3_vmron_rcpt_2"/>
</dbReference>
<dbReference type="SUPFAM" id="SSF53822">
    <property type="entry name" value="Periplasmic binding protein-like I"/>
    <property type="match status" value="1"/>
</dbReference>
<dbReference type="AlphaFoldDB" id="A0A6P5P2Y6"/>